<feature type="chain" id="PRO_5043528025" description="Peptidase S1 domain-containing protein" evidence="3">
    <location>
        <begin position="19"/>
        <end position="324"/>
    </location>
</feature>
<dbReference type="PANTHER" id="PTHR24256">
    <property type="entry name" value="TRYPTASE-RELATED"/>
    <property type="match status" value="1"/>
</dbReference>
<dbReference type="PROSITE" id="PS50240">
    <property type="entry name" value="TRYPSIN_DOM"/>
    <property type="match status" value="1"/>
</dbReference>
<dbReference type="Proteomes" id="UP001497497">
    <property type="component" value="Unassembled WGS sequence"/>
</dbReference>
<feature type="signal peptide" evidence="3">
    <location>
        <begin position="1"/>
        <end position="18"/>
    </location>
</feature>
<dbReference type="PRINTS" id="PR00722">
    <property type="entry name" value="CHYMOTRYPSIN"/>
</dbReference>
<reference evidence="5 6" key="1">
    <citation type="submission" date="2024-04" db="EMBL/GenBank/DDBJ databases">
        <authorList>
            <consortium name="Genoscope - CEA"/>
            <person name="William W."/>
        </authorList>
    </citation>
    <scope>NUCLEOTIDE SEQUENCE [LARGE SCALE GENOMIC DNA]</scope>
</reference>
<dbReference type="InterPro" id="IPR043504">
    <property type="entry name" value="Peptidase_S1_PA_chymotrypsin"/>
</dbReference>
<comment type="similarity">
    <text evidence="2">Belongs to the peptidase S1 family. CLIP subfamily.</text>
</comment>
<dbReference type="SMART" id="SM00020">
    <property type="entry name" value="Tryp_SPc"/>
    <property type="match status" value="1"/>
</dbReference>
<dbReference type="SUPFAM" id="SSF50494">
    <property type="entry name" value="Trypsin-like serine proteases"/>
    <property type="match status" value="1"/>
</dbReference>
<keyword evidence="1" id="KW-1015">Disulfide bond</keyword>
<name>A0AAV2HJZ0_LYMST</name>
<evidence type="ECO:0000313" key="5">
    <source>
        <dbReference type="EMBL" id="CAL1534331.1"/>
    </source>
</evidence>
<protein>
    <recommendedName>
        <fullName evidence="4">Peptidase S1 domain-containing protein</fullName>
    </recommendedName>
</protein>
<dbReference type="Pfam" id="PF00089">
    <property type="entry name" value="Trypsin"/>
    <property type="match status" value="1"/>
</dbReference>
<comment type="caution">
    <text evidence="5">The sequence shown here is derived from an EMBL/GenBank/DDBJ whole genome shotgun (WGS) entry which is preliminary data.</text>
</comment>
<dbReference type="InterPro" id="IPR001254">
    <property type="entry name" value="Trypsin_dom"/>
</dbReference>
<dbReference type="InterPro" id="IPR051487">
    <property type="entry name" value="Ser/Thr_Proteases_Immune/Dev"/>
</dbReference>
<proteinExistence type="inferred from homology"/>
<dbReference type="AlphaFoldDB" id="A0AAV2HJZ0"/>
<gene>
    <name evidence="5" type="ORF">GSLYS_00008291001</name>
</gene>
<feature type="domain" description="Peptidase S1" evidence="4">
    <location>
        <begin position="80"/>
        <end position="316"/>
    </location>
</feature>
<dbReference type="PROSITE" id="PS00134">
    <property type="entry name" value="TRYPSIN_HIS"/>
    <property type="match status" value="1"/>
</dbReference>
<dbReference type="GO" id="GO:0006508">
    <property type="term" value="P:proteolysis"/>
    <property type="evidence" value="ECO:0007669"/>
    <property type="project" value="InterPro"/>
</dbReference>
<dbReference type="InterPro" id="IPR009003">
    <property type="entry name" value="Peptidase_S1_PA"/>
</dbReference>
<keyword evidence="6" id="KW-1185">Reference proteome</keyword>
<keyword evidence="3" id="KW-0732">Signal</keyword>
<dbReference type="InterPro" id="IPR018114">
    <property type="entry name" value="TRYPSIN_HIS"/>
</dbReference>
<dbReference type="Gene3D" id="2.40.10.10">
    <property type="entry name" value="Trypsin-like serine proteases"/>
    <property type="match status" value="1"/>
</dbReference>
<organism evidence="5 6">
    <name type="scientific">Lymnaea stagnalis</name>
    <name type="common">Great pond snail</name>
    <name type="synonym">Helix stagnalis</name>
    <dbReference type="NCBI Taxonomy" id="6523"/>
    <lineage>
        <taxon>Eukaryota</taxon>
        <taxon>Metazoa</taxon>
        <taxon>Spiralia</taxon>
        <taxon>Lophotrochozoa</taxon>
        <taxon>Mollusca</taxon>
        <taxon>Gastropoda</taxon>
        <taxon>Heterobranchia</taxon>
        <taxon>Euthyneura</taxon>
        <taxon>Panpulmonata</taxon>
        <taxon>Hygrophila</taxon>
        <taxon>Lymnaeoidea</taxon>
        <taxon>Lymnaeidae</taxon>
        <taxon>Lymnaea</taxon>
    </lineage>
</organism>
<dbReference type="CDD" id="cd00190">
    <property type="entry name" value="Tryp_SPc"/>
    <property type="match status" value="1"/>
</dbReference>
<evidence type="ECO:0000313" key="6">
    <source>
        <dbReference type="Proteomes" id="UP001497497"/>
    </source>
</evidence>
<evidence type="ECO:0000256" key="3">
    <source>
        <dbReference type="SAM" id="SignalP"/>
    </source>
</evidence>
<sequence>MDVLLQVMLLMFSVSTRGQNKSCRRSLIPRPDVSDLKSTFMSYWGTYHPPPFNVPELEAISAQFKNLTCGTMDYDPAKAIINGTIVPEKGWPWHVTIFGVYKYGRGTPFCGAILISRFLAITAAHCKDSFAYAKLGVSEQCSFAPCQQFRRLGGRYKSHTNYSQTVNSARDDIALLDLSEKANFNQYVRPVCLPWTDVTHMDNCYIVGFGYDTLVDADNRSRKLLQAKVRWVQQDVCRTYGRINKMSLDTRVECFQCVDPGVFPCAGDAGSGVYCKDKGYWTLVGIVSERVNKCDESPTFHVDVFMYMKWILDNAIDLLQGRAP</sequence>
<evidence type="ECO:0000256" key="2">
    <source>
        <dbReference type="ARBA" id="ARBA00024195"/>
    </source>
</evidence>
<evidence type="ECO:0000256" key="1">
    <source>
        <dbReference type="ARBA" id="ARBA00023157"/>
    </source>
</evidence>
<dbReference type="InterPro" id="IPR001314">
    <property type="entry name" value="Peptidase_S1A"/>
</dbReference>
<dbReference type="GO" id="GO:0004252">
    <property type="term" value="F:serine-type endopeptidase activity"/>
    <property type="evidence" value="ECO:0007669"/>
    <property type="project" value="InterPro"/>
</dbReference>
<dbReference type="EMBL" id="CAXITT010000168">
    <property type="protein sequence ID" value="CAL1534331.1"/>
    <property type="molecule type" value="Genomic_DNA"/>
</dbReference>
<evidence type="ECO:0000259" key="4">
    <source>
        <dbReference type="PROSITE" id="PS50240"/>
    </source>
</evidence>
<accession>A0AAV2HJZ0</accession>